<gene>
    <name evidence="1" type="ORF">BpHYR1_049137</name>
</gene>
<dbReference type="EMBL" id="REGN01001210">
    <property type="protein sequence ID" value="RNA36240.1"/>
    <property type="molecule type" value="Genomic_DNA"/>
</dbReference>
<evidence type="ECO:0000313" key="2">
    <source>
        <dbReference type="Proteomes" id="UP000276133"/>
    </source>
</evidence>
<sequence length="173" mass="19947">MYMFNENFIHSFHPLAQKVLCPTFIYCATPCWLAKYGTLIDKAKQFLQEELKRITNEPMSRLTKNANTFSLGISGWYQDSDALSKSTDESLNDTLFSELSVIVLLSLSLIEADKSRSMSSLNNNKNKLFSNQSFYLKKNKKLNSLIYSNGISMFFKVFYTFNSYAVKRTETEN</sequence>
<name>A0A3M7SKS2_BRAPC</name>
<comment type="caution">
    <text evidence="1">The sequence shown here is derived from an EMBL/GenBank/DDBJ whole genome shotgun (WGS) entry which is preliminary data.</text>
</comment>
<keyword evidence="2" id="KW-1185">Reference proteome</keyword>
<dbReference type="Proteomes" id="UP000276133">
    <property type="component" value="Unassembled WGS sequence"/>
</dbReference>
<dbReference type="AlphaFoldDB" id="A0A3M7SKS2"/>
<protein>
    <submittedName>
        <fullName evidence="1">Uncharacterized protein</fullName>
    </submittedName>
</protein>
<proteinExistence type="predicted"/>
<accession>A0A3M7SKS2</accession>
<evidence type="ECO:0000313" key="1">
    <source>
        <dbReference type="EMBL" id="RNA36240.1"/>
    </source>
</evidence>
<reference evidence="1 2" key="1">
    <citation type="journal article" date="2018" name="Sci. Rep.">
        <title>Genomic signatures of local adaptation to the degree of environmental predictability in rotifers.</title>
        <authorList>
            <person name="Franch-Gras L."/>
            <person name="Hahn C."/>
            <person name="Garcia-Roger E.M."/>
            <person name="Carmona M.J."/>
            <person name="Serra M."/>
            <person name="Gomez A."/>
        </authorList>
    </citation>
    <scope>NUCLEOTIDE SEQUENCE [LARGE SCALE GENOMIC DNA]</scope>
    <source>
        <strain evidence="1">HYR1</strain>
    </source>
</reference>
<organism evidence="1 2">
    <name type="scientific">Brachionus plicatilis</name>
    <name type="common">Marine rotifer</name>
    <name type="synonym">Brachionus muelleri</name>
    <dbReference type="NCBI Taxonomy" id="10195"/>
    <lineage>
        <taxon>Eukaryota</taxon>
        <taxon>Metazoa</taxon>
        <taxon>Spiralia</taxon>
        <taxon>Gnathifera</taxon>
        <taxon>Rotifera</taxon>
        <taxon>Eurotatoria</taxon>
        <taxon>Monogononta</taxon>
        <taxon>Pseudotrocha</taxon>
        <taxon>Ploima</taxon>
        <taxon>Brachionidae</taxon>
        <taxon>Brachionus</taxon>
    </lineage>
</organism>